<accession>A0A1G1WLX8</accession>
<dbReference type="EMBL" id="MHCX01000045">
    <property type="protein sequence ID" value="OGY28748.1"/>
    <property type="molecule type" value="Genomic_DNA"/>
</dbReference>
<evidence type="ECO:0000313" key="1">
    <source>
        <dbReference type="EMBL" id="OGY28748.1"/>
    </source>
</evidence>
<dbReference type="AlphaFoldDB" id="A0A1G1WLX8"/>
<sequence>MSKVIVTTDKDYIIFKIPKDSLTKGTTDLTEDQALRILEKGKKEFESGKLEHIADLSPLL</sequence>
<gene>
    <name evidence="1" type="ORF">A3J50_01385</name>
</gene>
<comment type="caution">
    <text evidence="1">The sequence shown here is derived from an EMBL/GenBank/DDBJ whole genome shotgun (WGS) entry which is preliminary data.</text>
</comment>
<proteinExistence type="predicted"/>
<protein>
    <submittedName>
        <fullName evidence="1">Uncharacterized protein</fullName>
    </submittedName>
</protein>
<evidence type="ECO:0000313" key="2">
    <source>
        <dbReference type="Proteomes" id="UP000177821"/>
    </source>
</evidence>
<reference evidence="1 2" key="1">
    <citation type="journal article" date="2016" name="Nat. Commun.">
        <title>Thousands of microbial genomes shed light on interconnected biogeochemical processes in an aquifer system.</title>
        <authorList>
            <person name="Anantharaman K."/>
            <person name="Brown C.T."/>
            <person name="Hug L.A."/>
            <person name="Sharon I."/>
            <person name="Castelle C.J."/>
            <person name="Probst A.J."/>
            <person name="Thomas B.C."/>
            <person name="Singh A."/>
            <person name="Wilkins M.J."/>
            <person name="Karaoz U."/>
            <person name="Brodie E.L."/>
            <person name="Williams K.H."/>
            <person name="Hubbard S.S."/>
            <person name="Banfield J.F."/>
        </authorList>
    </citation>
    <scope>NUCLEOTIDE SEQUENCE [LARGE SCALE GENOMIC DNA]</scope>
</reference>
<organism evidence="1 2">
    <name type="scientific">Candidatus Woykebacteria bacterium RIFCSPHIGHO2_02_FULL_43_16b</name>
    <dbReference type="NCBI Taxonomy" id="1802601"/>
    <lineage>
        <taxon>Bacteria</taxon>
        <taxon>Candidatus Woykeibacteriota</taxon>
    </lineage>
</organism>
<name>A0A1G1WLX8_9BACT</name>
<dbReference type="Proteomes" id="UP000177821">
    <property type="component" value="Unassembled WGS sequence"/>
</dbReference>